<feature type="domain" description="Tetrapyrrole methylase" evidence="9">
    <location>
        <begin position="6"/>
        <end position="212"/>
    </location>
</feature>
<dbReference type="NCBIfam" id="NF004790">
    <property type="entry name" value="PRK06136.1"/>
    <property type="match status" value="1"/>
</dbReference>
<dbReference type="InterPro" id="IPR014776">
    <property type="entry name" value="4pyrrole_Mease_sub2"/>
</dbReference>
<dbReference type="PROSITE" id="PS00840">
    <property type="entry name" value="SUMT_2"/>
    <property type="match status" value="1"/>
</dbReference>
<dbReference type="InterPro" id="IPR035996">
    <property type="entry name" value="4pyrrol_Methylase_sf"/>
</dbReference>
<dbReference type="EMBL" id="WWCM01000031">
    <property type="protein sequence ID" value="MYM42070.1"/>
    <property type="molecule type" value="Genomic_DNA"/>
</dbReference>
<evidence type="ECO:0000313" key="11">
    <source>
        <dbReference type="Proteomes" id="UP000478090"/>
    </source>
</evidence>
<dbReference type="NCBIfam" id="TIGR01469">
    <property type="entry name" value="cobA_cysG_Cterm"/>
    <property type="match status" value="1"/>
</dbReference>
<comment type="pathway">
    <text evidence="7">Porphyrin-containing compound metabolism; siroheme biosynthesis; precorrin-2 from uroporphyrinogen III: step 1/1.</text>
</comment>
<dbReference type="CDD" id="cd11642">
    <property type="entry name" value="SUMT"/>
    <property type="match status" value="1"/>
</dbReference>
<accession>A0ABW9VSF3</accession>
<dbReference type="Gene3D" id="3.40.1010.10">
    <property type="entry name" value="Cobalt-precorrin-4 Transmethylase, Domain 1"/>
    <property type="match status" value="1"/>
</dbReference>
<dbReference type="InterPro" id="IPR003043">
    <property type="entry name" value="Uropor_MeTrfase_CS"/>
</dbReference>
<comment type="caution">
    <text evidence="10">The sequence shown here is derived from an EMBL/GenBank/DDBJ whole genome shotgun (WGS) entry which is preliminary data.</text>
</comment>
<protein>
    <recommendedName>
        <fullName evidence="2">uroporphyrinogen-III C-methyltransferase</fullName>
        <ecNumber evidence="2">2.1.1.107</ecNumber>
    </recommendedName>
</protein>
<keyword evidence="3 8" id="KW-0489">Methyltransferase</keyword>
<dbReference type="InterPro" id="IPR014777">
    <property type="entry name" value="4pyrrole_Mease_sub1"/>
</dbReference>
<evidence type="ECO:0000256" key="2">
    <source>
        <dbReference type="ARBA" id="ARBA00012162"/>
    </source>
</evidence>
<evidence type="ECO:0000256" key="6">
    <source>
        <dbReference type="ARBA" id="ARBA00023244"/>
    </source>
</evidence>
<dbReference type="Pfam" id="PF00590">
    <property type="entry name" value="TP_methylase"/>
    <property type="match status" value="1"/>
</dbReference>
<sequence>MPAFGKVYLIGAGPGAQDLITLRGARLLAQADVVLHDALVTDEMLELCPQAEKILVGKRCGQLSTAQQFINKQMVDNAKKFPLVVRLKGGDPMLFGRADEELRALEEAGIEVEVVPGITTALAAAAASKQPLTKRGVARSVAFFTSSTAPELSEHDAIPDTDTLVQYMGGREAIATAERLLAQGRHPATPVVVIENCSRPDQHIRRLTIASLAQGLGAAHGPVLVMLGEAMQMRAHQYDADSSSAFATEAKPQQRRA</sequence>
<evidence type="ECO:0000313" key="10">
    <source>
        <dbReference type="EMBL" id="MYM42070.1"/>
    </source>
</evidence>
<evidence type="ECO:0000256" key="3">
    <source>
        <dbReference type="ARBA" id="ARBA00022603"/>
    </source>
</evidence>
<gene>
    <name evidence="10" type="primary">cobA</name>
    <name evidence="10" type="ORF">GTP27_22460</name>
</gene>
<dbReference type="PANTHER" id="PTHR45790:SF3">
    <property type="entry name" value="S-ADENOSYL-L-METHIONINE-DEPENDENT UROPORPHYRINOGEN III METHYLTRANSFERASE, CHLOROPLASTIC"/>
    <property type="match status" value="1"/>
</dbReference>
<dbReference type="Gene3D" id="3.30.950.10">
    <property type="entry name" value="Methyltransferase, Cobalt-precorrin-4 Transmethylase, Domain 2"/>
    <property type="match status" value="1"/>
</dbReference>
<name>A0ABW9VSF3_9BURK</name>
<dbReference type="GO" id="GO:0032259">
    <property type="term" value="P:methylation"/>
    <property type="evidence" value="ECO:0007669"/>
    <property type="project" value="UniProtKB-KW"/>
</dbReference>
<proteinExistence type="inferred from homology"/>
<comment type="similarity">
    <text evidence="1 8">Belongs to the precorrin methyltransferase family.</text>
</comment>
<dbReference type="EC" id="2.1.1.107" evidence="2"/>
<dbReference type="GO" id="GO:0004851">
    <property type="term" value="F:uroporphyrin-III C-methyltransferase activity"/>
    <property type="evidence" value="ECO:0007669"/>
    <property type="project" value="UniProtKB-EC"/>
</dbReference>
<dbReference type="PROSITE" id="PS00839">
    <property type="entry name" value="SUMT_1"/>
    <property type="match status" value="1"/>
</dbReference>
<dbReference type="InterPro" id="IPR050161">
    <property type="entry name" value="Siro_Cobalamin_biosynth"/>
</dbReference>
<dbReference type="RefSeq" id="WP_161041322.1">
    <property type="nucleotide sequence ID" value="NZ_WWCM01000031.1"/>
</dbReference>
<keyword evidence="11" id="KW-1185">Reference proteome</keyword>
<dbReference type="InterPro" id="IPR000878">
    <property type="entry name" value="4pyrrol_Mease"/>
</dbReference>
<evidence type="ECO:0000259" key="9">
    <source>
        <dbReference type="Pfam" id="PF00590"/>
    </source>
</evidence>
<dbReference type="Proteomes" id="UP000478090">
    <property type="component" value="Unassembled WGS sequence"/>
</dbReference>
<evidence type="ECO:0000256" key="5">
    <source>
        <dbReference type="ARBA" id="ARBA00022691"/>
    </source>
</evidence>
<dbReference type="InterPro" id="IPR006366">
    <property type="entry name" value="CobA/CysG_C"/>
</dbReference>
<keyword evidence="6" id="KW-0627">Porphyrin biosynthesis</keyword>
<dbReference type="SUPFAM" id="SSF53790">
    <property type="entry name" value="Tetrapyrrole methylase"/>
    <property type="match status" value="1"/>
</dbReference>
<dbReference type="PANTHER" id="PTHR45790">
    <property type="entry name" value="SIROHEME SYNTHASE-RELATED"/>
    <property type="match status" value="1"/>
</dbReference>
<reference evidence="10 11" key="1">
    <citation type="submission" date="2019-12" db="EMBL/GenBank/DDBJ databases">
        <title>Novel species isolated from a subtropical stream in China.</title>
        <authorList>
            <person name="Lu H."/>
        </authorList>
    </citation>
    <scope>NUCLEOTIDE SEQUENCE [LARGE SCALE GENOMIC DNA]</scope>
    <source>
        <strain evidence="10 11">CY13W</strain>
    </source>
</reference>
<evidence type="ECO:0000256" key="8">
    <source>
        <dbReference type="RuleBase" id="RU003960"/>
    </source>
</evidence>
<organism evidence="10 11">
    <name type="scientific">Duganella qianjiadongensis</name>
    <dbReference type="NCBI Taxonomy" id="2692176"/>
    <lineage>
        <taxon>Bacteria</taxon>
        <taxon>Pseudomonadati</taxon>
        <taxon>Pseudomonadota</taxon>
        <taxon>Betaproteobacteria</taxon>
        <taxon>Burkholderiales</taxon>
        <taxon>Oxalobacteraceae</taxon>
        <taxon>Telluria group</taxon>
        <taxon>Duganella</taxon>
    </lineage>
</organism>
<evidence type="ECO:0000256" key="1">
    <source>
        <dbReference type="ARBA" id="ARBA00005879"/>
    </source>
</evidence>
<keyword evidence="5" id="KW-0949">S-adenosyl-L-methionine</keyword>
<keyword evidence="4 8" id="KW-0808">Transferase</keyword>
<evidence type="ECO:0000256" key="7">
    <source>
        <dbReference type="ARBA" id="ARBA00025705"/>
    </source>
</evidence>
<evidence type="ECO:0000256" key="4">
    <source>
        <dbReference type="ARBA" id="ARBA00022679"/>
    </source>
</evidence>